<dbReference type="EMBL" id="JAUHHC010000004">
    <property type="protein sequence ID" value="MDN3921961.1"/>
    <property type="molecule type" value="Genomic_DNA"/>
</dbReference>
<protein>
    <recommendedName>
        <fullName evidence="3">Aminoglycoside phosphotransferase domain-containing protein</fullName>
    </recommendedName>
</protein>
<dbReference type="Proteomes" id="UP001228044">
    <property type="component" value="Unassembled WGS sequence"/>
</dbReference>
<evidence type="ECO:0000313" key="1">
    <source>
        <dbReference type="EMBL" id="MDN3921961.1"/>
    </source>
</evidence>
<organism evidence="1 2">
    <name type="scientific">Roseateles violae</name>
    <dbReference type="NCBI Taxonomy" id="3058042"/>
    <lineage>
        <taxon>Bacteria</taxon>
        <taxon>Pseudomonadati</taxon>
        <taxon>Pseudomonadota</taxon>
        <taxon>Betaproteobacteria</taxon>
        <taxon>Burkholderiales</taxon>
        <taxon>Sphaerotilaceae</taxon>
        <taxon>Roseateles</taxon>
    </lineage>
</organism>
<evidence type="ECO:0000313" key="2">
    <source>
        <dbReference type="Proteomes" id="UP001228044"/>
    </source>
</evidence>
<gene>
    <name evidence="1" type="ORF">QWJ38_16850</name>
</gene>
<name>A0ABT8DY58_9BURK</name>
<reference evidence="1 2" key="1">
    <citation type="submission" date="2023-06" db="EMBL/GenBank/DDBJ databases">
        <title>Pelomonas sp. PFR6 16S ribosomal RNA gene Genome sequencing and assembly.</title>
        <authorList>
            <person name="Woo H."/>
        </authorList>
    </citation>
    <scope>NUCLEOTIDE SEQUENCE [LARGE SCALE GENOMIC DNA]</scope>
    <source>
        <strain evidence="1 2">PFR6</strain>
    </source>
</reference>
<accession>A0ABT8DY58</accession>
<dbReference type="SUPFAM" id="SSF56112">
    <property type="entry name" value="Protein kinase-like (PK-like)"/>
    <property type="match status" value="1"/>
</dbReference>
<proteinExistence type="predicted"/>
<comment type="caution">
    <text evidence="1">The sequence shown here is derived from an EMBL/GenBank/DDBJ whole genome shotgun (WGS) entry which is preliminary data.</text>
</comment>
<dbReference type="RefSeq" id="WP_290360262.1">
    <property type="nucleotide sequence ID" value="NZ_JAUHHC010000004.1"/>
</dbReference>
<evidence type="ECO:0008006" key="3">
    <source>
        <dbReference type="Google" id="ProtNLM"/>
    </source>
</evidence>
<dbReference type="InterPro" id="IPR011009">
    <property type="entry name" value="Kinase-like_dom_sf"/>
</dbReference>
<sequence>MGGPDLSLDAQRQRRNLDFLASGAEFDFGDAADCPLPPAELAALQADSPGVEAVVTGGLSAEVLKLRVGERLFAVKKARPQCRVRNVDGQTSFLNELQRHAELRALALPGVLKPVYGSLRHGLIVSPWIAGGNPQRFDQRQTAQLLESGCALVAAGFFEWDFSPGNLLDDGRRLWLFDFGYLYRFDPLSQYNSAGMGNDCPQFHLAERIISRHLSGQLLMLDDTEALPAFRDFIGLALPAYEGLQRQLRERGARAHVLSWLETIMAAWRAGLDGDLGPLFLQQCWQAHAHDLDDDLRGQSCTARTLRRAEWLAQTAEREHATLKHSGALPAALAQLDANALGAHYRGLGAQARAYLIA</sequence>
<keyword evidence="2" id="KW-1185">Reference proteome</keyword>